<dbReference type="InterPro" id="IPR003141">
    <property type="entry name" value="Pol/His_phosphatase_N"/>
</dbReference>
<dbReference type="GO" id="GO:0004534">
    <property type="term" value="F:5'-3' RNA exonuclease activity"/>
    <property type="evidence" value="ECO:0007669"/>
    <property type="project" value="TreeGrafter"/>
</dbReference>
<sequence>MAQNRLFAMWRLCIYNGLHYVVSHPERPIVNSVIDLHCHTTASDGSLSPAELVERASERGIKTLAITDHDTLEGFRQGRDMAEKKNLRLIPGIELSCVWGGATIHIVGLNMDVDSAAMKEAEAFQLKARNERCELIAQRVGKKLKQDICMDSVREYAGSDIVGRPHFARYLVDQGWVPSMQAAFTKYLGSGKVGDVKTSWPELEQVVRWIVDAGGVAVMAHAHLYKMTRTKLRACMSDFIEAGGSAVEVAYGQMDNNQRGQMTTLAKDMGLMGSCGSDFHGPNRFGLDLGVMPAFPKDVTPVWSLWQ</sequence>
<feature type="domain" description="Polymerase/histidinol phosphatase N-terminal" evidence="1">
    <location>
        <begin position="34"/>
        <end position="99"/>
    </location>
</feature>
<reference evidence="3" key="1">
    <citation type="submission" date="2017-01" db="EMBL/GenBank/DDBJ databases">
        <authorList>
            <person name="Varghese N."/>
            <person name="Submissions S."/>
        </authorList>
    </citation>
    <scope>NUCLEOTIDE SEQUENCE [LARGE SCALE GENOMIC DNA]</scope>
    <source>
        <strain evidence="3">DSM 24913</strain>
    </source>
</reference>
<accession>A0A1N7N2B5</accession>
<dbReference type="Gene3D" id="1.10.150.650">
    <property type="match status" value="1"/>
</dbReference>
<dbReference type="PANTHER" id="PTHR42924">
    <property type="entry name" value="EXONUCLEASE"/>
    <property type="match status" value="1"/>
</dbReference>
<evidence type="ECO:0000313" key="2">
    <source>
        <dbReference type="EMBL" id="SIS92475.1"/>
    </source>
</evidence>
<dbReference type="Gene3D" id="3.20.20.140">
    <property type="entry name" value="Metal-dependent hydrolases"/>
    <property type="match status" value="1"/>
</dbReference>
<dbReference type="InterPro" id="IPR052018">
    <property type="entry name" value="PHP_domain"/>
</dbReference>
<dbReference type="Pfam" id="PF02811">
    <property type="entry name" value="PHP"/>
    <property type="match status" value="1"/>
</dbReference>
<keyword evidence="3" id="KW-1185">Reference proteome</keyword>
<dbReference type="RefSeq" id="WP_139325823.1">
    <property type="nucleotide sequence ID" value="NZ_FTOH01000006.1"/>
</dbReference>
<dbReference type="InterPro" id="IPR004013">
    <property type="entry name" value="PHP_dom"/>
</dbReference>
<protein>
    <recommendedName>
        <fullName evidence="1">Polymerase/histidinol phosphatase N-terminal domain-containing protein</fullName>
    </recommendedName>
</protein>
<dbReference type="OrthoDB" id="9804333at2"/>
<dbReference type="SMART" id="SM00481">
    <property type="entry name" value="POLIIIAc"/>
    <property type="match status" value="1"/>
</dbReference>
<dbReference type="STRING" id="484498.SAMN05421686_106135"/>
<dbReference type="Proteomes" id="UP000185639">
    <property type="component" value="Unassembled WGS sequence"/>
</dbReference>
<organism evidence="2 3">
    <name type="scientific">Thalassolituus maritimus</name>
    <dbReference type="NCBI Taxonomy" id="484498"/>
    <lineage>
        <taxon>Bacteria</taxon>
        <taxon>Pseudomonadati</taxon>
        <taxon>Pseudomonadota</taxon>
        <taxon>Gammaproteobacteria</taxon>
        <taxon>Oceanospirillales</taxon>
        <taxon>Oceanospirillaceae</taxon>
        <taxon>Thalassolituus</taxon>
    </lineage>
</organism>
<dbReference type="InterPro" id="IPR016195">
    <property type="entry name" value="Pol/histidinol_Pase-like"/>
</dbReference>
<gene>
    <name evidence="2" type="ORF">SAMN05421686_106135</name>
</gene>
<dbReference type="SUPFAM" id="SSF89550">
    <property type="entry name" value="PHP domain-like"/>
    <property type="match status" value="1"/>
</dbReference>
<proteinExistence type="predicted"/>
<evidence type="ECO:0000259" key="1">
    <source>
        <dbReference type="SMART" id="SM00481"/>
    </source>
</evidence>
<dbReference type="GO" id="GO:0035312">
    <property type="term" value="F:5'-3' DNA exonuclease activity"/>
    <property type="evidence" value="ECO:0007669"/>
    <property type="project" value="TreeGrafter"/>
</dbReference>
<evidence type="ECO:0000313" key="3">
    <source>
        <dbReference type="Proteomes" id="UP000185639"/>
    </source>
</evidence>
<dbReference type="AlphaFoldDB" id="A0A1N7N2B5"/>
<dbReference type="CDD" id="cd07438">
    <property type="entry name" value="PHP_HisPPase_AMP"/>
    <property type="match status" value="1"/>
</dbReference>
<dbReference type="EMBL" id="FTOH01000006">
    <property type="protein sequence ID" value="SIS92475.1"/>
    <property type="molecule type" value="Genomic_DNA"/>
</dbReference>
<dbReference type="PANTHER" id="PTHR42924:SF3">
    <property type="entry name" value="POLYMERASE_HISTIDINOL PHOSPHATASE N-TERMINAL DOMAIN-CONTAINING PROTEIN"/>
    <property type="match status" value="1"/>
</dbReference>
<name>A0A1N7N2B5_9GAMM</name>